<reference evidence="2" key="1">
    <citation type="journal article" date="2014" name="Genome Biol.">
        <title>Genome analysis of a major urban malaria vector mosquito, Anopheles stephensi.</title>
        <authorList>
            <person name="Jiang X."/>
            <person name="Peery A."/>
            <person name="Hall A.B."/>
            <person name="Sharma A."/>
            <person name="Chen X.G."/>
            <person name="Waterhouse R.M."/>
            <person name="Komissarov A."/>
            <person name="Riehle M.M."/>
            <person name="Shouche Y."/>
            <person name="Sharakhova M.V."/>
            <person name="Lawson D."/>
            <person name="Pakpour N."/>
            <person name="Arensburger P."/>
            <person name="Davidson V.L."/>
            <person name="Eiglmeier K."/>
            <person name="Emrich S."/>
            <person name="George P."/>
            <person name="Kennedy R.C."/>
            <person name="Mane S.P."/>
            <person name="Maslen G."/>
            <person name="Oringanje C."/>
            <person name="Qi Y."/>
            <person name="Settlage R."/>
            <person name="Tojo M."/>
            <person name="Tubio J.M."/>
            <person name="Unger M.F."/>
            <person name="Wang B."/>
            <person name="Vernick K.D."/>
            <person name="Ribeiro J.M."/>
            <person name="James A.A."/>
            <person name="Michel K."/>
            <person name="Riehle M.A."/>
            <person name="Luckhart S."/>
            <person name="Sharakhov I.V."/>
            <person name="Tu Z."/>
        </authorList>
    </citation>
    <scope>NUCLEOTIDE SEQUENCE [LARGE SCALE GENOMIC DNA]</scope>
    <source>
        <strain evidence="2">Indian</strain>
    </source>
</reference>
<proteinExistence type="predicted"/>
<protein>
    <submittedName>
        <fullName evidence="1">Uncharacterized protein</fullName>
    </submittedName>
</protein>
<evidence type="ECO:0000313" key="2">
    <source>
        <dbReference type="Proteomes" id="UP000076408"/>
    </source>
</evidence>
<dbReference type="Proteomes" id="UP000076408">
    <property type="component" value="Unassembled WGS sequence"/>
</dbReference>
<reference evidence="1" key="2">
    <citation type="submission" date="2020-05" db="UniProtKB">
        <authorList>
            <consortium name="EnsemblMetazoa"/>
        </authorList>
    </citation>
    <scope>IDENTIFICATION</scope>
    <source>
        <strain evidence="1">Indian</strain>
    </source>
</reference>
<organism evidence="1 2">
    <name type="scientific">Anopheles stephensi</name>
    <name type="common">Indo-Pakistan malaria mosquito</name>
    <dbReference type="NCBI Taxonomy" id="30069"/>
    <lineage>
        <taxon>Eukaryota</taxon>
        <taxon>Metazoa</taxon>
        <taxon>Ecdysozoa</taxon>
        <taxon>Arthropoda</taxon>
        <taxon>Hexapoda</taxon>
        <taxon>Insecta</taxon>
        <taxon>Pterygota</taxon>
        <taxon>Neoptera</taxon>
        <taxon>Endopterygota</taxon>
        <taxon>Diptera</taxon>
        <taxon>Nematocera</taxon>
        <taxon>Culicoidea</taxon>
        <taxon>Culicidae</taxon>
        <taxon>Anophelinae</taxon>
        <taxon>Anopheles</taxon>
    </lineage>
</organism>
<name>A0A182YN75_ANOST</name>
<dbReference type="EnsemblMetazoa" id="ASTEI09911-RA">
    <property type="protein sequence ID" value="ASTEI09911-PA"/>
    <property type="gene ID" value="ASTEI09911"/>
</dbReference>
<sequence>MFWPCCSVRQPSRTPWCLPTRPRVRDVRALERATVATGTSAGRESHATDRRPSIAVRTASEGWAAVRPRSLRSASCERVEPSNHTGSRRWRPCAVCRSRMAGLILTLSFYYLNMRNKSIFM</sequence>
<evidence type="ECO:0000313" key="1">
    <source>
        <dbReference type="EnsemblMetazoa" id="ASTEI09911-PA"/>
    </source>
</evidence>
<accession>A0A182YN75</accession>
<dbReference type="VEuPathDB" id="VectorBase:ASTEI09911"/>
<keyword evidence="2" id="KW-1185">Reference proteome</keyword>
<dbReference type="AlphaFoldDB" id="A0A182YN75"/>